<dbReference type="EMBL" id="PP813864">
    <property type="protein sequence ID" value="XCN26744.1"/>
    <property type="molecule type" value="Genomic_DNA"/>
</dbReference>
<organism evidence="1">
    <name type="scientific">Pseudomonas phage vB_PaeP_FBPa42</name>
    <dbReference type="NCBI Taxonomy" id="3231240"/>
    <lineage>
        <taxon>Viruses</taxon>
    </lineage>
</organism>
<reference evidence="1" key="1">
    <citation type="submission" date="2024-05" db="EMBL/GenBank/DDBJ databases">
        <title>Defense systems in Pseudomonas aeruginosa.</title>
        <authorList>
            <person name="van den Berg D.F."/>
            <person name="Costa R.A."/>
        </authorList>
    </citation>
    <scope>NUCLEOTIDE SEQUENCE</scope>
</reference>
<protein>
    <submittedName>
        <fullName evidence="1">Uncharacterized protein</fullName>
    </submittedName>
</protein>
<sequence length="101" mass="11354">MPDMREEFEAWATNRCVSITKAPEAMMFFGGRRVPAGCYIMADTELAWEAWKASRAALRVELPEKMEPTRNIYGNLIIGSYNAVLDAVKEALQQAGIEVKQ</sequence>
<name>A0AAU8KTB1_9VIRU</name>
<dbReference type="InterPro" id="IPR058601">
    <property type="entry name" value="Phage_phiTE_015-like"/>
</dbReference>
<dbReference type="Pfam" id="PF26207">
    <property type="entry name" value="Phage_phiTE_015"/>
    <property type="match status" value="1"/>
</dbReference>
<accession>A0AAU8KTB1</accession>
<proteinExistence type="predicted"/>
<evidence type="ECO:0000313" key="1">
    <source>
        <dbReference type="EMBL" id="XCN26744.1"/>
    </source>
</evidence>